<feature type="domain" description="DUF6531" evidence="3">
    <location>
        <begin position="46"/>
        <end position="126"/>
    </location>
</feature>
<dbReference type="InterPro" id="IPR031325">
    <property type="entry name" value="RHS_repeat"/>
</dbReference>
<feature type="region of interest" description="Disordered" evidence="1">
    <location>
        <begin position="1543"/>
        <end position="1563"/>
    </location>
</feature>
<organism evidence="4 5">
    <name type="scientific">Paracidovorax cattleyae</name>
    <dbReference type="NCBI Taxonomy" id="80868"/>
    <lineage>
        <taxon>Bacteria</taxon>
        <taxon>Pseudomonadati</taxon>
        <taxon>Pseudomonadota</taxon>
        <taxon>Betaproteobacteria</taxon>
        <taxon>Burkholderiales</taxon>
        <taxon>Comamonadaceae</taxon>
        <taxon>Paracidovorax</taxon>
    </lineage>
</organism>
<feature type="region of interest" description="Disordered" evidence="1">
    <location>
        <begin position="1215"/>
        <end position="1253"/>
    </location>
</feature>
<dbReference type="RefSeq" id="WP_244160170.1">
    <property type="nucleotide sequence ID" value="NZ_FNJL01000046.1"/>
</dbReference>
<dbReference type="EMBL" id="FNJL01000046">
    <property type="protein sequence ID" value="SDP92540.1"/>
    <property type="molecule type" value="Genomic_DNA"/>
</dbReference>
<dbReference type="PANTHER" id="PTHR32305">
    <property type="match status" value="1"/>
</dbReference>
<dbReference type="InterPro" id="IPR045351">
    <property type="entry name" value="DUF6531"/>
</dbReference>
<dbReference type="PANTHER" id="PTHR32305:SF15">
    <property type="entry name" value="PROTEIN RHSA-RELATED"/>
    <property type="match status" value="1"/>
</dbReference>
<evidence type="ECO:0000313" key="5">
    <source>
        <dbReference type="Proteomes" id="UP000199317"/>
    </source>
</evidence>
<dbReference type="Proteomes" id="UP000199317">
    <property type="component" value="Unassembled WGS sequence"/>
</dbReference>
<feature type="compositionally biased region" description="Pro residues" evidence="1">
    <location>
        <begin position="1551"/>
        <end position="1563"/>
    </location>
</feature>
<dbReference type="Pfam" id="PF20148">
    <property type="entry name" value="DUF6531"/>
    <property type="match status" value="1"/>
</dbReference>
<sequence length="1563" mass="167496">MSGKPAARQGDLTKKGGPIVQGSATVLIGSAGGVACSECPGGMAVGNPVNPSLGAKVLTGADELDFALPGPLPLAWQRVYSSYVNAEHGTACGLLGYGWKLPLELRVVLQEERAVLFDATGRAITFDEALEPGQALYGSSENLWLMRGGGMVVADTSTAPAIPTELLPWAQQPRWSHVSAVLRANPDCVIAAPGSAGAGAAATAWVFLPARTAAPGTPAGSAPDHVLHAVIDRFGRSQCYEWGDEGLQQGRVVGITDGSGRRYALRYERIASDASESPSAKPNAPNGDSHHSTAHLLLRPDDGVRLVAVDCTFNPLDPGLIPDTARRPQPLVRYRYDGAGNLAEVLGQDGTVLRRFGYDAWHRMTEHQVRQGPRHRYVYEDQTAQGRRKGLPARPGARVAEQHNEEGLSYFFDYGHSPITAGDGPAASVPSSTVVRDSLGRTTTYHFEGEGGLKRLVRLVAPDGAEHSYRHDSAGRRLSATDALGRTTWWRYDGAGRLLGVQGPDGRSTQQRWGAAGSAQDGLLLASQDAAGLRTHYRYDDWGRLVEVAILPEGGTDEAATLQALTTRFEYAQPQQDAETGATTFPPHALAWCDQPVAMIDAQGGRSLYAYNACGQLARHTDCSGRSQSWRHGAWGEVVEAMDALGQRTQLHHVLEHGALRLVGVQQPGNTAVRYRWNETGRMAAVTHGTHDVLEGTGEPAGTSTTVAYRHDLWGRVVEQVQAGRGVQLRYDVAGRLQELVNENGDVTRFVHDSADRLVQEVGFDGRSQVYGYDAAGQLTHTGDGHGEGHHPGAAARPELGAVVRTRLHYDLGGRLVARVAVRLPAPALAGAGVGVGLDAAVEAPDNPTAESHAVLQIQRFEHTPAGALQQTRTWEAELPHGIDPMALPTALPAGSALPGAATDRPIPLAERWLALNTQALLSLLDRPGDPAQASLAAALQAQRLQPEARVALARDAFGRVCGETQTLYRQATQPQASHTGGEPPVEFEHAITHTLGPLGQRTTTQAQGLGTLQWLAYGSGHVHGLLLDGQPLVDWERDVLHREVGRTLHLLEGQGNSDLNTIVHARQFDPMGRMLHQDWRGLRHAAAMPATGDANDSDTDPSSAAGRIAPALGPLSTLAQRRYWYDPLGQLVGVQTPGEATRYGYDAWQRLSGLHRAGPGSPEVQAHWTLDAAGNRLPAPLDARAAGSSSAERQDWARQVRENLHDADFDLLRAGDGPGEGAGPVKRWPGNRIGWNTPEPDADGAGSNGSNGSDGKGILIRYRYDAFGNRVQALHADGRAQRLRYDALHRLREVWQREAGAAGWRRVACYRYDPFGRRLAKIVFGNTHSDGSEQGTASDSATTTYAGWDGDRLVHTEGPQGLQHVLYDPGSCLEREQAIPTAMQALLVMEEDRGSIANDGPNGGESPATALFAGLPRTQRELLERALQDATGPQGDALLARLQAGLPDEAGALLAAGVQSVRRQQHAATQAHSTRIRHFLCDHLGTPIALVDANGPQAGLVTWAATYHAWGAVREEYDPHGVGQPIRFQGQQLDAETGLHWEPLKTRPLPCSPTRPEPSSSP</sequence>
<accession>A0A1H0WP98</accession>
<evidence type="ECO:0000313" key="4">
    <source>
        <dbReference type="EMBL" id="SDP92540.1"/>
    </source>
</evidence>
<dbReference type="InterPro" id="IPR006530">
    <property type="entry name" value="YD"/>
</dbReference>
<dbReference type="Pfam" id="PF05593">
    <property type="entry name" value="RHS_repeat"/>
    <property type="match status" value="5"/>
</dbReference>
<dbReference type="Pfam" id="PF03527">
    <property type="entry name" value="RHS"/>
    <property type="match status" value="1"/>
</dbReference>
<feature type="region of interest" description="Disordered" evidence="1">
    <location>
        <begin position="273"/>
        <end position="294"/>
    </location>
</feature>
<reference evidence="5" key="1">
    <citation type="submission" date="2016-10" db="EMBL/GenBank/DDBJ databases">
        <authorList>
            <person name="Varghese N."/>
            <person name="Submissions S."/>
        </authorList>
    </citation>
    <scope>NUCLEOTIDE SEQUENCE [LARGE SCALE GENOMIC DNA]</scope>
    <source>
        <strain evidence="5">DSM 17101</strain>
    </source>
</reference>
<evidence type="ECO:0000259" key="2">
    <source>
        <dbReference type="Pfam" id="PF03527"/>
    </source>
</evidence>
<keyword evidence="5" id="KW-1185">Reference proteome</keyword>
<dbReference type="Gene3D" id="2.180.10.10">
    <property type="entry name" value="RHS repeat-associated core"/>
    <property type="match status" value="3"/>
</dbReference>
<name>A0A1H0WP98_9BURK</name>
<protein>
    <submittedName>
        <fullName evidence="4">YD repeat-containing protein</fullName>
    </submittedName>
</protein>
<proteinExistence type="predicted"/>
<evidence type="ECO:0000259" key="3">
    <source>
        <dbReference type="Pfam" id="PF20148"/>
    </source>
</evidence>
<dbReference type="InterPro" id="IPR050708">
    <property type="entry name" value="T6SS_VgrG/RHS"/>
</dbReference>
<dbReference type="NCBIfam" id="TIGR01643">
    <property type="entry name" value="YD_repeat_2x"/>
    <property type="match status" value="6"/>
</dbReference>
<evidence type="ECO:0000256" key="1">
    <source>
        <dbReference type="SAM" id="MobiDB-lite"/>
    </source>
</evidence>
<dbReference type="InterPro" id="IPR001826">
    <property type="entry name" value="RHS"/>
</dbReference>
<gene>
    <name evidence="4" type="ORF">SAMN04489708_1462</name>
</gene>
<feature type="domain" description="RHS protein conserved region" evidence="2">
    <location>
        <begin position="1477"/>
        <end position="1517"/>
    </location>
</feature>